<keyword evidence="2" id="KW-1185">Reference proteome</keyword>
<proteinExistence type="predicted"/>
<dbReference type="EMBL" id="CP021780">
    <property type="protein sequence ID" value="ASA20967.1"/>
    <property type="molecule type" value="Genomic_DNA"/>
</dbReference>
<sequence>MINDFVDFVHELFPSISPYAKDNVKESIRQFEQSGKIQDYLLSQPLPHLAQGDIIEKFTFIKFDEHGNERNVQARGILLSNTCSAERDEQLLFAPLLPLADLDVNREKVQNNLNYRLLYIPDPGLIDYAVDFSIINSYPRKLIESSLQSERLRKSASLNKYGYYLFIAKLTVHLMRPEDTGVQHNRIAI</sequence>
<reference evidence="1 2" key="1">
    <citation type="submission" date="2017-06" db="EMBL/GenBank/DDBJ databases">
        <title>Complete genome sequence of Paenibacillus donghaensis KCTC 13049T isolated from East Sea sediment, South Korea.</title>
        <authorList>
            <person name="Jung B.K."/>
            <person name="Hong S.-J."/>
            <person name="Shin J.-H."/>
        </authorList>
    </citation>
    <scope>NUCLEOTIDE SEQUENCE [LARGE SCALE GENOMIC DNA]</scope>
    <source>
        <strain evidence="1 2">KCTC 13049</strain>
    </source>
</reference>
<dbReference type="AlphaFoldDB" id="A0A2Z2K7F6"/>
<name>A0A2Z2K7F6_9BACL</name>
<evidence type="ECO:0000313" key="1">
    <source>
        <dbReference type="EMBL" id="ASA20967.1"/>
    </source>
</evidence>
<organism evidence="1 2">
    <name type="scientific">Paenibacillus donghaensis</name>
    <dbReference type="NCBI Taxonomy" id="414771"/>
    <lineage>
        <taxon>Bacteria</taxon>
        <taxon>Bacillati</taxon>
        <taxon>Bacillota</taxon>
        <taxon>Bacilli</taxon>
        <taxon>Bacillales</taxon>
        <taxon>Paenibacillaceae</taxon>
        <taxon>Paenibacillus</taxon>
    </lineage>
</organism>
<accession>A0A2Z2K7F6</accession>
<gene>
    <name evidence="1" type="ORF">B9T62_09315</name>
</gene>
<dbReference type="Proteomes" id="UP000249890">
    <property type="component" value="Chromosome"/>
</dbReference>
<protein>
    <submittedName>
        <fullName evidence="1">Uncharacterized protein</fullName>
    </submittedName>
</protein>
<evidence type="ECO:0000313" key="2">
    <source>
        <dbReference type="Proteomes" id="UP000249890"/>
    </source>
</evidence>
<dbReference type="OrthoDB" id="2966644at2"/>
<dbReference type="RefSeq" id="WP_087914982.1">
    <property type="nucleotide sequence ID" value="NZ_CP021780.1"/>
</dbReference>
<dbReference type="KEGG" id="pdh:B9T62_09315"/>